<dbReference type="AlphaFoldDB" id="A0A3L9KXR1"/>
<dbReference type="GO" id="GO:0046872">
    <property type="term" value="F:metal ion binding"/>
    <property type="evidence" value="ECO:0007669"/>
    <property type="project" value="UniProtKB-KW"/>
</dbReference>
<comment type="similarity">
    <text evidence="1">Belongs to the GTP cyclohydrolase I type 2/NIF3 family.</text>
</comment>
<evidence type="ECO:0000256" key="1">
    <source>
        <dbReference type="ARBA" id="ARBA00006964"/>
    </source>
</evidence>
<feature type="binding site" evidence="5">
    <location>
        <position position="251"/>
    </location>
    <ligand>
        <name>a divalent metal cation</name>
        <dbReference type="ChEBI" id="CHEBI:60240"/>
        <label>1</label>
    </ligand>
</feature>
<feature type="binding site" evidence="5">
    <location>
        <position position="114"/>
    </location>
    <ligand>
        <name>a divalent metal cation</name>
        <dbReference type="ChEBI" id="CHEBI:60240"/>
        <label>1</label>
    </ligand>
</feature>
<evidence type="ECO:0000256" key="4">
    <source>
        <dbReference type="ARBA" id="ARBA00022723"/>
    </source>
</evidence>
<evidence type="ECO:0000313" key="6">
    <source>
        <dbReference type="EMBL" id="RLY91145.1"/>
    </source>
</evidence>
<comment type="subunit">
    <text evidence="2">Homohexamer.</text>
</comment>
<feature type="binding site" evidence="5">
    <location>
        <position position="76"/>
    </location>
    <ligand>
        <name>a divalent metal cation</name>
        <dbReference type="ChEBI" id="CHEBI:60240"/>
        <label>1</label>
    </ligand>
</feature>
<dbReference type="SUPFAM" id="SSF102705">
    <property type="entry name" value="NIF3 (NGG1p interacting factor 3)-like"/>
    <property type="match status" value="1"/>
</dbReference>
<comment type="caution">
    <text evidence="6">The sequence shown here is derived from an EMBL/GenBank/DDBJ whole genome shotgun (WGS) entry which is preliminary data.</text>
</comment>
<dbReference type="InterPro" id="IPR002678">
    <property type="entry name" value="DUF34/NIF3"/>
</dbReference>
<feature type="binding site" evidence="5">
    <location>
        <position position="75"/>
    </location>
    <ligand>
        <name>a divalent metal cation</name>
        <dbReference type="ChEBI" id="CHEBI:60240"/>
        <label>1</label>
    </ligand>
</feature>
<accession>A0A3L9KXR1</accession>
<dbReference type="Pfam" id="PF01784">
    <property type="entry name" value="DUF34_NIF3"/>
    <property type="match status" value="1"/>
</dbReference>
<dbReference type="InterPro" id="IPR036069">
    <property type="entry name" value="DUF34/NIF3_sf"/>
</dbReference>
<gene>
    <name evidence="6" type="ORF">EAE32_11205</name>
</gene>
<dbReference type="Gene3D" id="3.40.1390.30">
    <property type="entry name" value="NIF3 (NGG1p interacting factor 3)-like"/>
    <property type="match status" value="2"/>
</dbReference>
<dbReference type="PANTHER" id="PTHR13799:SF14">
    <property type="entry name" value="GTP CYCLOHYDROLASE 1 TYPE 2 HOMOLOG"/>
    <property type="match status" value="1"/>
</dbReference>
<proteinExistence type="inferred from homology"/>
<keyword evidence="4 5" id="KW-0479">Metal-binding</keyword>
<name>A0A3L9KXR1_9MICC</name>
<dbReference type="GO" id="GO:0005737">
    <property type="term" value="C:cytoplasm"/>
    <property type="evidence" value="ECO:0007669"/>
    <property type="project" value="TreeGrafter"/>
</dbReference>
<sequence length="294" mass="31126">MSTEVPNPLTHPTLQDVVAAADTLWPFRWQEDWDASGLAVGRPEATVQRIHLAVDPVAAVVREAVEAGADLLLTHHPLLLRGVTSVAADGFKGRTVHELVENRCALLSCHTNADSARRGVSDALIAACGVNADDAAPLVPRAGDPRAGLGRVGTLDEPVTLRELADRLAARLPATAQGLRVAGDPDRRVSTVAVCGGSGDSLFETVRSHGADVYVTADLRHHPASEAREQALGPGRRGTPALIDAAHSASEALWLPWAAADLQRLLASRGFRVAIHVSTLRTDPWDFTVRAPAD</sequence>
<keyword evidence="7" id="KW-1185">Reference proteome</keyword>
<dbReference type="RefSeq" id="WP_121865230.1">
    <property type="nucleotide sequence ID" value="NZ_RDEX01000004.1"/>
</dbReference>
<feature type="binding site" evidence="5">
    <location>
        <position position="247"/>
    </location>
    <ligand>
        <name>a divalent metal cation</name>
        <dbReference type="ChEBI" id="CHEBI:60240"/>
        <label>1</label>
    </ligand>
</feature>
<dbReference type="PANTHER" id="PTHR13799">
    <property type="entry name" value="NGG1 INTERACTING FACTOR 3"/>
    <property type="match status" value="1"/>
</dbReference>
<protein>
    <recommendedName>
        <fullName evidence="3">GTP cyclohydrolase 1 type 2 homolog</fullName>
    </recommendedName>
</protein>
<dbReference type="NCBIfam" id="TIGR00486">
    <property type="entry name" value="YbgI_SA1388"/>
    <property type="match status" value="1"/>
</dbReference>
<evidence type="ECO:0000256" key="5">
    <source>
        <dbReference type="PIRSR" id="PIRSR602678-1"/>
    </source>
</evidence>
<reference evidence="6 7" key="1">
    <citation type="submission" date="2018-10" db="EMBL/GenBank/DDBJ databases">
        <title>Kocuria tytonicola, new bacteria from the preen glands of American barn owls (Tyto furcata).</title>
        <authorList>
            <person name="Braun M.S."/>
            <person name="Wang E."/>
            <person name="Zimmermann S."/>
            <person name="Boutin S."/>
            <person name="Wagner H."/>
            <person name="Wink M."/>
        </authorList>
    </citation>
    <scope>NUCLEOTIDE SEQUENCE [LARGE SCALE GENOMIC DNA]</scope>
    <source>
        <strain evidence="6 7">473</strain>
    </source>
</reference>
<evidence type="ECO:0000256" key="3">
    <source>
        <dbReference type="ARBA" id="ARBA00022112"/>
    </source>
</evidence>
<organism evidence="6 7">
    <name type="scientific">Kocuria tytonicola</name>
    <dbReference type="NCBI Taxonomy" id="2055946"/>
    <lineage>
        <taxon>Bacteria</taxon>
        <taxon>Bacillati</taxon>
        <taxon>Actinomycetota</taxon>
        <taxon>Actinomycetes</taxon>
        <taxon>Micrococcales</taxon>
        <taxon>Micrococcaceae</taxon>
        <taxon>Kocuria</taxon>
    </lineage>
</organism>
<dbReference type="FunFam" id="3.40.1390.30:FF:000001">
    <property type="entry name" value="GTP cyclohydrolase 1 type 2"/>
    <property type="match status" value="1"/>
</dbReference>
<dbReference type="Proteomes" id="UP000277871">
    <property type="component" value="Unassembled WGS sequence"/>
</dbReference>
<evidence type="ECO:0000256" key="2">
    <source>
        <dbReference type="ARBA" id="ARBA00011643"/>
    </source>
</evidence>
<dbReference type="EMBL" id="RDEX01000004">
    <property type="protein sequence ID" value="RLY91145.1"/>
    <property type="molecule type" value="Genomic_DNA"/>
</dbReference>
<evidence type="ECO:0000313" key="7">
    <source>
        <dbReference type="Proteomes" id="UP000277871"/>
    </source>
</evidence>